<dbReference type="EMBL" id="BGPR01000881">
    <property type="protein sequence ID" value="GBM38947.1"/>
    <property type="molecule type" value="Genomic_DNA"/>
</dbReference>
<dbReference type="AlphaFoldDB" id="A0A4Y2FD96"/>
<evidence type="ECO:0000313" key="1">
    <source>
        <dbReference type="EMBL" id="GBM38947.1"/>
    </source>
</evidence>
<evidence type="ECO:0000313" key="2">
    <source>
        <dbReference type="Proteomes" id="UP000499080"/>
    </source>
</evidence>
<dbReference type="Proteomes" id="UP000499080">
    <property type="component" value="Unassembled WGS sequence"/>
</dbReference>
<reference evidence="1 2" key="1">
    <citation type="journal article" date="2019" name="Sci. Rep.">
        <title>Orb-weaving spider Araneus ventricosus genome elucidates the spidroin gene catalogue.</title>
        <authorList>
            <person name="Kono N."/>
            <person name="Nakamura H."/>
            <person name="Ohtoshi R."/>
            <person name="Moran D.A.P."/>
            <person name="Shinohara A."/>
            <person name="Yoshida Y."/>
            <person name="Fujiwara M."/>
            <person name="Mori M."/>
            <person name="Tomita M."/>
            <person name="Arakawa K."/>
        </authorList>
    </citation>
    <scope>NUCLEOTIDE SEQUENCE [LARGE SCALE GENOMIC DNA]</scope>
</reference>
<organism evidence="1 2">
    <name type="scientific">Araneus ventricosus</name>
    <name type="common">Orbweaver spider</name>
    <name type="synonym">Epeira ventricosa</name>
    <dbReference type="NCBI Taxonomy" id="182803"/>
    <lineage>
        <taxon>Eukaryota</taxon>
        <taxon>Metazoa</taxon>
        <taxon>Ecdysozoa</taxon>
        <taxon>Arthropoda</taxon>
        <taxon>Chelicerata</taxon>
        <taxon>Arachnida</taxon>
        <taxon>Araneae</taxon>
        <taxon>Araneomorphae</taxon>
        <taxon>Entelegynae</taxon>
        <taxon>Araneoidea</taxon>
        <taxon>Araneidae</taxon>
        <taxon>Araneus</taxon>
    </lineage>
</organism>
<protein>
    <submittedName>
        <fullName evidence="1">Uncharacterized protein</fullName>
    </submittedName>
</protein>
<comment type="caution">
    <text evidence="1">The sequence shown here is derived from an EMBL/GenBank/DDBJ whole genome shotgun (WGS) entry which is preliminary data.</text>
</comment>
<accession>A0A4Y2FD96</accession>
<name>A0A4Y2FD96_ARAVE</name>
<sequence length="125" mass="14420">MTRSQTRKTDPPRIKERENRLVIVEEPTAVVGKNLTPLNLPPVGKDDRELVGISSDELQKAQRDCSTLQACVIQAEKENSDYQMEEGTLFRRSKDNFGTLVYKWSFLRCIVTKFWLCATKELRTI</sequence>
<proteinExistence type="predicted"/>
<gene>
    <name evidence="1" type="ORF">AVEN_271056_1</name>
</gene>
<keyword evidence="2" id="KW-1185">Reference proteome</keyword>